<protein>
    <submittedName>
        <fullName evidence="1">Uridine kinase</fullName>
    </submittedName>
</protein>
<gene>
    <name evidence="1" type="ORF">ACFFQV_12175</name>
</gene>
<dbReference type="Gene3D" id="3.40.50.300">
    <property type="entry name" value="P-loop containing nucleotide triphosphate hydrolases"/>
    <property type="match status" value="1"/>
</dbReference>
<evidence type="ECO:0000313" key="2">
    <source>
        <dbReference type="Proteomes" id="UP001589667"/>
    </source>
</evidence>
<proteinExistence type="predicted"/>
<keyword evidence="2" id="KW-1185">Reference proteome</keyword>
<keyword evidence="1" id="KW-0808">Transferase</keyword>
<comment type="caution">
    <text evidence="1">The sequence shown here is derived from an EMBL/GenBank/DDBJ whole genome shotgun (WGS) entry which is preliminary data.</text>
</comment>
<evidence type="ECO:0000313" key="1">
    <source>
        <dbReference type="EMBL" id="MFB9643047.1"/>
    </source>
</evidence>
<keyword evidence="1" id="KW-0418">Kinase</keyword>
<dbReference type="Proteomes" id="UP001589667">
    <property type="component" value="Unassembled WGS sequence"/>
</dbReference>
<dbReference type="GO" id="GO:0016301">
    <property type="term" value="F:kinase activity"/>
    <property type="evidence" value="ECO:0007669"/>
    <property type="project" value="UniProtKB-KW"/>
</dbReference>
<sequence length="193" mass="21988">MPQTDVDAVFERVMAARAAAERPIVVGISGYCGAGKSTLARALVARDGGIVRIRGDDFLDPVLSHRRSIDWSGVERERLADEVLRPFRAGRSSEFRPYDWSARRLGEPRPLPSAEVLVVDLIGLFHPDTVELLDLRIWVDLDLETAARRGKARDEALGRRHDRLWDEVWVPNERDFAERFRPRERAHLSVDAR</sequence>
<dbReference type="EMBL" id="JBHMBL010000002">
    <property type="protein sequence ID" value="MFB9643047.1"/>
    <property type="molecule type" value="Genomic_DNA"/>
</dbReference>
<dbReference type="InterPro" id="IPR027417">
    <property type="entry name" value="P-loop_NTPase"/>
</dbReference>
<accession>A0ABV5SRV5</accession>
<dbReference type="RefSeq" id="WP_157422288.1">
    <property type="nucleotide sequence ID" value="NZ_BAAANI010000002.1"/>
</dbReference>
<dbReference type="Pfam" id="PF13238">
    <property type="entry name" value="AAA_18"/>
    <property type="match status" value="1"/>
</dbReference>
<organism evidence="1 2">
    <name type="scientific">Agromyces lapidis</name>
    <dbReference type="NCBI Taxonomy" id="279574"/>
    <lineage>
        <taxon>Bacteria</taxon>
        <taxon>Bacillati</taxon>
        <taxon>Actinomycetota</taxon>
        <taxon>Actinomycetes</taxon>
        <taxon>Micrococcales</taxon>
        <taxon>Microbacteriaceae</taxon>
        <taxon>Agromyces</taxon>
    </lineage>
</organism>
<dbReference type="SUPFAM" id="SSF52540">
    <property type="entry name" value="P-loop containing nucleoside triphosphate hydrolases"/>
    <property type="match status" value="1"/>
</dbReference>
<reference evidence="1 2" key="1">
    <citation type="submission" date="2024-09" db="EMBL/GenBank/DDBJ databases">
        <authorList>
            <person name="Sun Q."/>
            <person name="Mori K."/>
        </authorList>
    </citation>
    <scope>NUCLEOTIDE SEQUENCE [LARGE SCALE GENOMIC DNA]</scope>
    <source>
        <strain evidence="1 2">JCM 14321</strain>
    </source>
</reference>
<name>A0ABV5SRV5_9MICO</name>